<proteinExistence type="predicted"/>
<evidence type="ECO:0000313" key="8">
    <source>
        <dbReference type="Proteomes" id="UP000294513"/>
    </source>
</evidence>
<dbReference type="EMBL" id="SMKU01000119">
    <property type="protein sequence ID" value="TDD82848.1"/>
    <property type="molecule type" value="Genomic_DNA"/>
</dbReference>
<keyword evidence="2" id="KW-0805">Transcription regulation</keyword>
<feature type="domain" description="HTH tetR-type" evidence="6">
    <location>
        <begin position="8"/>
        <end position="68"/>
    </location>
</feature>
<dbReference type="PROSITE" id="PS50977">
    <property type="entry name" value="HTH_TETR_2"/>
    <property type="match status" value="1"/>
</dbReference>
<dbReference type="InterPro" id="IPR009057">
    <property type="entry name" value="Homeodomain-like_sf"/>
</dbReference>
<keyword evidence="3 5" id="KW-0238">DNA-binding</keyword>
<evidence type="ECO:0000256" key="5">
    <source>
        <dbReference type="PROSITE-ProRule" id="PRU00335"/>
    </source>
</evidence>
<organism evidence="7 8">
    <name type="scientific">Actinomadura rubrisoli</name>
    <dbReference type="NCBI Taxonomy" id="2530368"/>
    <lineage>
        <taxon>Bacteria</taxon>
        <taxon>Bacillati</taxon>
        <taxon>Actinomycetota</taxon>
        <taxon>Actinomycetes</taxon>
        <taxon>Streptosporangiales</taxon>
        <taxon>Thermomonosporaceae</taxon>
        <taxon>Actinomadura</taxon>
    </lineage>
</organism>
<sequence length="195" mass="21475">MARRGDHDDRRRQLGRAVWRVARSQGVSALTVRRVGQEAGWTSGAVQYYFASRNALLEYAFELVQRQTLERLATAAETVGDEEAARRAFHQVLPSSAEVRAEAEVWFSFLGLALGDPALRDVGRNGQRIVIDAIAAAVVRSQGAGVISRDLDPQLVAVEGVALADGLCVNAMYRPVQLKEGEVVDLFDRWLNSLR</sequence>
<feature type="DNA-binding region" description="H-T-H motif" evidence="5">
    <location>
        <begin position="31"/>
        <end position="50"/>
    </location>
</feature>
<dbReference type="InterPro" id="IPR036271">
    <property type="entry name" value="Tet_transcr_reg_TetR-rel_C_sf"/>
</dbReference>
<dbReference type="InterPro" id="IPR050109">
    <property type="entry name" value="HTH-type_TetR-like_transc_reg"/>
</dbReference>
<evidence type="ECO:0000256" key="2">
    <source>
        <dbReference type="ARBA" id="ARBA00023015"/>
    </source>
</evidence>
<dbReference type="GO" id="GO:0003700">
    <property type="term" value="F:DNA-binding transcription factor activity"/>
    <property type="evidence" value="ECO:0007669"/>
    <property type="project" value="TreeGrafter"/>
</dbReference>
<dbReference type="PANTHER" id="PTHR30055">
    <property type="entry name" value="HTH-TYPE TRANSCRIPTIONAL REGULATOR RUTR"/>
    <property type="match status" value="1"/>
</dbReference>
<accession>A0A4R5B943</accession>
<dbReference type="GO" id="GO:0000976">
    <property type="term" value="F:transcription cis-regulatory region binding"/>
    <property type="evidence" value="ECO:0007669"/>
    <property type="project" value="TreeGrafter"/>
</dbReference>
<gene>
    <name evidence="7" type="ORF">E1298_22095</name>
</gene>
<dbReference type="InterPro" id="IPR039538">
    <property type="entry name" value="BetI_C"/>
</dbReference>
<dbReference type="PANTHER" id="PTHR30055:SF226">
    <property type="entry name" value="HTH-TYPE TRANSCRIPTIONAL REGULATOR PKSA"/>
    <property type="match status" value="1"/>
</dbReference>
<dbReference type="Proteomes" id="UP000294513">
    <property type="component" value="Unassembled WGS sequence"/>
</dbReference>
<evidence type="ECO:0000313" key="7">
    <source>
        <dbReference type="EMBL" id="TDD82848.1"/>
    </source>
</evidence>
<protein>
    <submittedName>
        <fullName evidence="7">TetR family transcriptional regulator</fullName>
    </submittedName>
</protein>
<comment type="caution">
    <text evidence="7">The sequence shown here is derived from an EMBL/GenBank/DDBJ whole genome shotgun (WGS) entry which is preliminary data.</text>
</comment>
<name>A0A4R5B943_9ACTN</name>
<evidence type="ECO:0000256" key="1">
    <source>
        <dbReference type="ARBA" id="ARBA00022491"/>
    </source>
</evidence>
<evidence type="ECO:0000259" key="6">
    <source>
        <dbReference type="PROSITE" id="PS50977"/>
    </source>
</evidence>
<keyword evidence="8" id="KW-1185">Reference proteome</keyword>
<keyword evidence="4" id="KW-0804">Transcription</keyword>
<dbReference type="SUPFAM" id="SSF46689">
    <property type="entry name" value="Homeodomain-like"/>
    <property type="match status" value="1"/>
</dbReference>
<dbReference type="OrthoDB" id="9816296at2"/>
<dbReference type="SUPFAM" id="SSF48498">
    <property type="entry name" value="Tetracyclin repressor-like, C-terminal domain"/>
    <property type="match status" value="1"/>
</dbReference>
<dbReference type="InterPro" id="IPR001647">
    <property type="entry name" value="HTH_TetR"/>
</dbReference>
<dbReference type="AlphaFoldDB" id="A0A4R5B943"/>
<dbReference type="RefSeq" id="WP_131896216.1">
    <property type="nucleotide sequence ID" value="NZ_SMKU01000119.1"/>
</dbReference>
<dbReference type="Pfam" id="PF13977">
    <property type="entry name" value="TetR_C_6"/>
    <property type="match status" value="1"/>
</dbReference>
<dbReference type="Gene3D" id="1.10.357.10">
    <property type="entry name" value="Tetracycline Repressor, domain 2"/>
    <property type="match status" value="1"/>
</dbReference>
<dbReference type="Pfam" id="PF00440">
    <property type="entry name" value="TetR_N"/>
    <property type="match status" value="1"/>
</dbReference>
<keyword evidence="1" id="KW-0678">Repressor</keyword>
<evidence type="ECO:0000256" key="3">
    <source>
        <dbReference type="ARBA" id="ARBA00023125"/>
    </source>
</evidence>
<evidence type="ECO:0000256" key="4">
    <source>
        <dbReference type="ARBA" id="ARBA00023163"/>
    </source>
</evidence>
<reference evidence="7 8" key="1">
    <citation type="submission" date="2019-03" db="EMBL/GenBank/DDBJ databases">
        <title>Draft genome sequences of novel Actinobacteria.</title>
        <authorList>
            <person name="Sahin N."/>
            <person name="Ay H."/>
            <person name="Saygin H."/>
        </authorList>
    </citation>
    <scope>NUCLEOTIDE SEQUENCE [LARGE SCALE GENOMIC DNA]</scope>
    <source>
        <strain evidence="7 8">H3C3</strain>
    </source>
</reference>